<accession>A0ABY3CCG7</accession>
<dbReference type="Proteomes" id="UP000733744">
    <property type="component" value="Unassembled WGS sequence"/>
</dbReference>
<reference evidence="1 2" key="1">
    <citation type="journal article" date="2019" name="Antonie Van Leeuwenhoek">
        <title>Description of 'Ca. Methylobacter oryzae' KRF1, a novel species from the environmentally important Methylobacter clade 2.</title>
        <authorList>
            <person name="Khatri K."/>
            <person name="Mohite J.A."/>
            <person name="Pandit P.S."/>
            <person name="Bahulikar R."/>
            <person name="Rahalkar M.C."/>
        </authorList>
    </citation>
    <scope>NUCLEOTIDE SEQUENCE [LARGE SCALE GENOMIC DNA]</scope>
    <source>
        <strain evidence="1 2">KRF1</strain>
    </source>
</reference>
<dbReference type="EMBL" id="RYFG02000060">
    <property type="protein sequence ID" value="TRW99041.1"/>
    <property type="molecule type" value="Genomic_DNA"/>
</dbReference>
<keyword evidence="2" id="KW-1185">Reference proteome</keyword>
<organism evidence="1 2">
    <name type="scientific">Candidatus Methylobacter oryzae</name>
    <dbReference type="NCBI Taxonomy" id="2497749"/>
    <lineage>
        <taxon>Bacteria</taxon>
        <taxon>Pseudomonadati</taxon>
        <taxon>Pseudomonadota</taxon>
        <taxon>Gammaproteobacteria</taxon>
        <taxon>Methylococcales</taxon>
        <taxon>Methylococcaceae</taxon>
        <taxon>Methylobacter</taxon>
    </lineage>
</organism>
<comment type="caution">
    <text evidence="1">The sequence shown here is derived from an EMBL/GenBank/DDBJ whole genome shotgun (WGS) entry which is preliminary data.</text>
</comment>
<dbReference type="InterPro" id="IPR046788">
    <property type="entry name" value="Methyltransf_35"/>
</dbReference>
<evidence type="ECO:0000313" key="2">
    <source>
        <dbReference type="Proteomes" id="UP000733744"/>
    </source>
</evidence>
<dbReference type="RefSeq" id="WP_127030701.1">
    <property type="nucleotide sequence ID" value="NZ_RYFG02000060.1"/>
</dbReference>
<name>A0ABY3CCG7_9GAMM</name>
<proteinExistence type="predicted"/>
<sequence>MSNSGRKINYAVRPAKNVERKMMRDLFIRLRSFARLEDYRYVGFGSKYFSDFILFHKILNISEMISIEADVNNRARYEFNKPYAGITMEWGKSTEVLPKLVAKEGKSIFWMDYDGLFEKYMLEDVAIISEKIESGSVLALSFNCESLKIDKTDRENDLREQLIKMVGKEYVVNNLDTRGWKSSKKLAIFLKNCIADKIKLVLKSRNYGLSENDRLEAKQKLFFMYADGATMATIAYVFSSKIDQNHAEACRFSDLYFVREDDEPFDISTPNLTIKEVRHLMEIRPCVEKINTKIFAQKDVDALWENYRYFPGFSEIESF</sequence>
<gene>
    <name evidence="1" type="ORF">EKO24_006800</name>
</gene>
<evidence type="ECO:0000313" key="1">
    <source>
        <dbReference type="EMBL" id="TRW99041.1"/>
    </source>
</evidence>
<dbReference type="Pfam" id="PF20553">
    <property type="entry name" value="Methyltransf_35"/>
    <property type="match status" value="1"/>
</dbReference>
<protein>
    <submittedName>
        <fullName evidence="1">Uncharacterized protein</fullName>
    </submittedName>
</protein>